<dbReference type="Gene3D" id="3.30.2000.30">
    <property type="match status" value="1"/>
</dbReference>
<evidence type="ECO:0000313" key="2">
    <source>
        <dbReference type="Proteomes" id="UP001269144"/>
    </source>
</evidence>
<name>A0ABU2HUH3_9RHOB</name>
<dbReference type="InterPro" id="IPR021508">
    <property type="entry name" value="Gp17-like"/>
</dbReference>
<reference evidence="2" key="1">
    <citation type="submission" date="2023-07" db="EMBL/GenBank/DDBJ databases">
        <title>Paracoccus sp. MBLB3053 whole genome sequence.</title>
        <authorList>
            <person name="Hwang C.Y."/>
            <person name="Cho E.-S."/>
            <person name="Seo M.-J."/>
        </authorList>
    </citation>
    <scope>NUCLEOTIDE SEQUENCE [LARGE SCALE GENOMIC DNA]</scope>
    <source>
        <strain evidence="2">MBLB3053</strain>
    </source>
</reference>
<dbReference type="Pfam" id="PF11367">
    <property type="entry name" value="Tail_completion_gp17"/>
    <property type="match status" value="1"/>
</dbReference>
<dbReference type="EMBL" id="JAVQLW010000001">
    <property type="protein sequence ID" value="MDS9468697.1"/>
    <property type="molecule type" value="Genomic_DNA"/>
</dbReference>
<proteinExistence type="predicted"/>
<protein>
    <submittedName>
        <fullName evidence="1">DUF3168 domain-containing protein</fullName>
    </submittedName>
</protein>
<sequence length="128" mass="13893">MRAGRTLRQIVIARIKDQVPALGGRVYDRATEDAIFPYCTLGPSYWTDGSVECIEAREVTLQADIWHSQASKGAAEDVVDDVAAALNGWADQNALTMHPASVSLVRIMDDPDGVTIHGVIQIEVMVEA</sequence>
<keyword evidence="2" id="KW-1185">Reference proteome</keyword>
<gene>
    <name evidence="1" type="ORF">RGQ15_14115</name>
</gene>
<accession>A0ABU2HUH3</accession>
<organism evidence="1 2">
    <name type="scientific">Paracoccus aurantius</name>
    <dbReference type="NCBI Taxonomy" id="3073814"/>
    <lineage>
        <taxon>Bacteria</taxon>
        <taxon>Pseudomonadati</taxon>
        <taxon>Pseudomonadota</taxon>
        <taxon>Alphaproteobacteria</taxon>
        <taxon>Rhodobacterales</taxon>
        <taxon>Paracoccaceae</taxon>
        <taxon>Paracoccus</taxon>
    </lineage>
</organism>
<evidence type="ECO:0000313" key="1">
    <source>
        <dbReference type="EMBL" id="MDS9468697.1"/>
    </source>
</evidence>
<dbReference type="RefSeq" id="WP_311160969.1">
    <property type="nucleotide sequence ID" value="NZ_JAVQLW010000001.1"/>
</dbReference>
<dbReference type="Proteomes" id="UP001269144">
    <property type="component" value="Unassembled WGS sequence"/>
</dbReference>
<comment type="caution">
    <text evidence="1">The sequence shown here is derived from an EMBL/GenBank/DDBJ whole genome shotgun (WGS) entry which is preliminary data.</text>
</comment>
<dbReference type="InterPro" id="IPR053745">
    <property type="entry name" value="Viral_Tail_Comp_sf"/>
</dbReference>